<reference evidence="1" key="2">
    <citation type="submission" date="2015-07" db="EMBL/GenBank/DDBJ databases">
        <title>Plasmids, circular viruses and viroids from rat gut.</title>
        <authorList>
            <person name="Jorgensen T.J."/>
            <person name="Hansen M.A."/>
            <person name="Xu Z."/>
            <person name="Tabak M.A."/>
            <person name="Sorensen S.J."/>
            <person name="Hansen L.H."/>
        </authorList>
    </citation>
    <scope>NUCLEOTIDE SEQUENCE</scope>
    <source>
        <strain evidence="1">RGFK0894</strain>
    </source>
</reference>
<sequence length="224" mass="23454">MAYLPHTLVTFGGVTNAKAAGDEIWQCGIRGFQTGGGPVGAGDLDDLALLILRGPTGDGGGLQNLFADARAHMGGTSYLSWCKAANIGADGKYSAEPGYAQMTPVAGGSAAQAPSFCSVAVSFGTGKTLGRGIRGRIYLPNYGAVRSNGVTIDSTSQTNILEWSVDMLRAVDTTNEDIEFHPWIVSQSGAANLITEIRVGDVWDTQRRRKDAISESYSGSSFAP</sequence>
<name>A0A0H5Q3S8_9ZZZZ</name>
<protein>
    <submittedName>
        <fullName evidence="1">Uncharacterized protein</fullName>
    </submittedName>
</protein>
<dbReference type="AlphaFoldDB" id="A0A0H5Q3S8"/>
<organism evidence="1">
    <name type="scientific">uncultured prokaryote</name>
    <dbReference type="NCBI Taxonomy" id="198431"/>
    <lineage>
        <taxon>unclassified sequences</taxon>
        <taxon>environmental samples</taxon>
    </lineage>
</organism>
<proteinExistence type="predicted"/>
<dbReference type="EMBL" id="LN853495">
    <property type="protein sequence ID" value="CRY96059.1"/>
    <property type="molecule type" value="Genomic_DNA"/>
</dbReference>
<accession>A0A0H5Q3S8</accession>
<evidence type="ECO:0000313" key="1">
    <source>
        <dbReference type="EMBL" id="CRY96059.1"/>
    </source>
</evidence>
<reference evidence="1" key="1">
    <citation type="submission" date="2015-06" db="EMBL/GenBank/DDBJ databases">
        <authorList>
            <person name="Joergensen T."/>
        </authorList>
    </citation>
    <scope>NUCLEOTIDE SEQUENCE</scope>
    <source>
        <strain evidence="1">RGFK0894</strain>
    </source>
</reference>